<dbReference type="InParanoid" id="A0A316W4E9"/>
<dbReference type="EMBL" id="KZ819365">
    <property type="protein sequence ID" value="PWN43998.1"/>
    <property type="molecule type" value="Genomic_DNA"/>
</dbReference>
<dbReference type="Proteomes" id="UP000245783">
    <property type="component" value="Unassembled WGS sequence"/>
</dbReference>
<sequence>MATVAAADEHESKEVHALAQTLYTHSAQVSEDLAQSALSNIQCAKPFSVLLLRRPGGSSSWWIRWITWHSKTILRNQSQVYKSTHPLCCNVRPSFHDCKDVSHLAGAMRAGPEQGRLSLAPPAASDPLGCATAQQGPVTQEVVVESMVIFMDACATIPLLKIAVTCYDRPAICTQAQSLEHTHGLGVAL</sequence>
<dbReference type="GeneID" id="37037004"/>
<organism evidence="1 2">
    <name type="scientific">Ceraceosorus guamensis</name>
    <dbReference type="NCBI Taxonomy" id="1522189"/>
    <lineage>
        <taxon>Eukaryota</taxon>
        <taxon>Fungi</taxon>
        <taxon>Dikarya</taxon>
        <taxon>Basidiomycota</taxon>
        <taxon>Ustilaginomycotina</taxon>
        <taxon>Exobasidiomycetes</taxon>
        <taxon>Ceraceosorales</taxon>
        <taxon>Ceraceosoraceae</taxon>
        <taxon>Ceraceosorus</taxon>
    </lineage>
</organism>
<proteinExistence type="predicted"/>
<name>A0A316W4E9_9BASI</name>
<dbReference type="AlphaFoldDB" id="A0A316W4E9"/>
<dbReference type="RefSeq" id="XP_025371158.1">
    <property type="nucleotide sequence ID" value="XM_025515134.1"/>
</dbReference>
<reference evidence="1 2" key="1">
    <citation type="journal article" date="2018" name="Mol. Biol. Evol.">
        <title>Broad Genomic Sampling Reveals a Smut Pathogenic Ancestry of the Fungal Clade Ustilaginomycotina.</title>
        <authorList>
            <person name="Kijpornyongpan T."/>
            <person name="Mondo S.J."/>
            <person name="Barry K."/>
            <person name="Sandor L."/>
            <person name="Lee J."/>
            <person name="Lipzen A."/>
            <person name="Pangilinan J."/>
            <person name="LaButti K."/>
            <person name="Hainaut M."/>
            <person name="Henrissat B."/>
            <person name="Grigoriev I.V."/>
            <person name="Spatafora J.W."/>
            <person name="Aime M.C."/>
        </authorList>
    </citation>
    <scope>NUCLEOTIDE SEQUENCE [LARGE SCALE GENOMIC DNA]</scope>
    <source>
        <strain evidence="1 2">MCA 4658</strain>
    </source>
</reference>
<evidence type="ECO:0000313" key="2">
    <source>
        <dbReference type="Proteomes" id="UP000245783"/>
    </source>
</evidence>
<protein>
    <submittedName>
        <fullName evidence="1">Uncharacterized protein</fullName>
    </submittedName>
</protein>
<accession>A0A316W4E9</accession>
<keyword evidence="2" id="KW-1185">Reference proteome</keyword>
<evidence type="ECO:0000313" key="1">
    <source>
        <dbReference type="EMBL" id="PWN43998.1"/>
    </source>
</evidence>
<gene>
    <name evidence="1" type="ORF">IE81DRAFT_329167</name>
</gene>